<dbReference type="EMBL" id="LUUL01000109">
    <property type="protein sequence ID" value="OAI23096.1"/>
    <property type="molecule type" value="Genomic_DNA"/>
</dbReference>
<feature type="transmembrane region" description="Helical" evidence="1">
    <location>
        <begin position="319"/>
        <end position="346"/>
    </location>
</feature>
<keyword evidence="1" id="KW-0812">Transmembrane</keyword>
<proteinExistence type="predicted"/>
<gene>
    <name evidence="3" type="ORF">A1356_18350</name>
</gene>
<comment type="caution">
    <text evidence="3">The sequence shown here is derived from an EMBL/GenBank/DDBJ whole genome shotgun (WGS) entry which is preliminary data.</text>
</comment>
<accession>A0AA91DB09</accession>
<keyword evidence="2" id="KW-0732">Signal</keyword>
<protein>
    <submittedName>
        <fullName evidence="3">Uncharacterized protein</fullName>
    </submittedName>
</protein>
<dbReference type="AlphaFoldDB" id="A0AA91DB09"/>
<dbReference type="InterPro" id="IPR014262">
    <property type="entry name" value="HAF_rpt"/>
</dbReference>
<feature type="chain" id="PRO_5041726889" evidence="2">
    <location>
        <begin position="24"/>
        <end position="355"/>
    </location>
</feature>
<feature type="signal peptide" evidence="2">
    <location>
        <begin position="1"/>
        <end position="23"/>
    </location>
</feature>
<sequence>MNRCKPSVKAALLLSAVALNAEAAARYNITDLGTLGGLTSSAAAINDLGQIVGTADTASGVNSAFIFSNGQMADLGNFGAIGAAPTAINNSGQIIGQLIDLTGPRGFLHTNGQLVDFGVNRFANGINNHGQVVGTEIVNGGFLYANGAYANLGLTASSNFHGINDSGQITGDMVFANNEYHAFFNSNGQVTDLGTLGGTFSSGRAINGVGQIAGISTLVGDDYAQMHAFLWDNGVMTDLGTLGGDSSHVNDINDAGEIVGDITAANGDLRPFLYANGTMADLNTLIALDSGWSLLSAAGINNSGQIVGSGINPEGYQRAFLLTPVAAVPLPAAIWLFGSALAGFSWTSGKRRIKK</sequence>
<reference evidence="3 4" key="1">
    <citation type="submission" date="2016-03" db="EMBL/GenBank/DDBJ databases">
        <authorList>
            <person name="Heylen K."/>
            <person name="De Vos P."/>
            <person name="Vekeman B."/>
        </authorList>
    </citation>
    <scope>NUCLEOTIDE SEQUENCE [LARGE SCALE GENOMIC DNA]</scope>
    <source>
        <strain evidence="3 4">R-49807</strain>
    </source>
</reference>
<organism evidence="3 4">
    <name type="scientific">Methylomonas koyamae</name>
    <dbReference type="NCBI Taxonomy" id="702114"/>
    <lineage>
        <taxon>Bacteria</taxon>
        <taxon>Pseudomonadati</taxon>
        <taxon>Pseudomonadota</taxon>
        <taxon>Gammaproteobacteria</taxon>
        <taxon>Methylococcales</taxon>
        <taxon>Methylococcaceae</taxon>
        <taxon>Methylomonas</taxon>
    </lineage>
</organism>
<name>A0AA91DB09_9GAMM</name>
<dbReference type="Proteomes" id="UP000077734">
    <property type="component" value="Unassembled WGS sequence"/>
</dbReference>
<keyword evidence="1" id="KW-1133">Transmembrane helix</keyword>
<evidence type="ECO:0000256" key="2">
    <source>
        <dbReference type="SAM" id="SignalP"/>
    </source>
</evidence>
<dbReference type="NCBIfam" id="TIGR02913">
    <property type="entry name" value="HAF_rpt"/>
    <property type="match status" value="5"/>
</dbReference>
<evidence type="ECO:0000313" key="4">
    <source>
        <dbReference type="Proteomes" id="UP000077734"/>
    </source>
</evidence>
<evidence type="ECO:0000313" key="3">
    <source>
        <dbReference type="EMBL" id="OAI23096.1"/>
    </source>
</evidence>
<evidence type="ECO:0000256" key="1">
    <source>
        <dbReference type="SAM" id="Phobius"/>
    </source>
</evidence>
<keyword evidence="1" id="KW-0472">Membrane</keyword>
<keyword evidence="4" id="KW-1185">Reference proteome</keyword>